<proteinExistence type="predicted"/>
<dbReference type="Proteomes" id="UP000574067">
    <property type="component" value="Unassembled WGS sequence"/>
</dbReference>
<sequence length="615" mass="65576">MDNGAIGHGRESEDALVLQGRRYSLTVAPAYQDPLVQRESKNVLRQLSLHDVTEHLDLAVELFQMAYHAAAGARCGAVPVEIAALQSQLSLLCSDALKTMAGFRAETNHIVGQLVQTYRALLAGQEGLAALRLAHCAEASASLSAAAEALAMQMRQLQVETAKVRASTLQALSSQRERQLGAEKAGLEMLKRQRAERTLRTELVEQLAGMEALHHEARALQESDSARALVMGMVSALAGTAGVGLGAFTAMLDPVDTLLAADADGAEGADTAQARREAQACREAAEAGLGQLLEVRDRQAGLQARVNELSNLLARMNQRIAERTLGGGAGQPEAAGGEDAAVLARWRAQRDALGDELSAAVSALAGVRGELQPLEPAVREALAAYAAAGAALQELARQGATRQRAATGAHDIIRDEKLRVLQRQLTLEQDRRRSLLVLAGYAQALHGFRAVTDAEGATLAVGTLQAAVEALGQVMGSLTDASLYWNQMSACCDRLSSEEFQAEIRELTDPGSGVDAAQRLREYRDARVLRSFLRDLCQWVAVNGLAAEQLQAADEAQRKALQGLAPSPSLEAALRQAPALARYLEDLVGRHLRASRRAQVALERQQALVAQVAVA</sequence>
<dbReference type="PANTHER" id="PTHR37508:SF1">
    <property type="entry name" value="TRANSMEMBRANE PROTEIN"/>
    <property type="match status" value="1"/>
</dbReference>
<gene>
    <name evidence="1" type="ORF">HHL10_06860</name>
</gene>
<protein>
    <submittedName>
        <fullName evidence="1">Uncharacterized protein</fullName>
    </submittedName>
</protein>
<keyword evidence="2" id="KW-1185">Reference proteome</keyword>
<name>A0A848F3N7_9BURK</name>
<dbReference type="RefSeq" id="WP_169159596.1">
    <property type="nucleotide sequence ID" value="NZ_JABBFW010000003.1"/>
</dbReference>
<evidence type="ECO:0000313" key="1">
    <source>
        <dbReference type="EMBL" id="NML14697.1"/>
    </source>
</evidence>
<dbReference type="AlphaFoldDB" id="A0A848F3N7"/>
<reference evidence="1 2" key="1">
    <citation type="submission" date="2020-04" db="EMBL/GenBank/DDBJ databases">
        <title>Azohydromonas sp. isolated from soil.</title>
        <authorList>
            <person name="Dahal R.H."/>
        </authorList>
    </citation>
    <scope>NUCLEOTIDE SEQUENCE [LARGE SCALE GENOMIC DNA]</scope>
    <source>
        <strain evidence="1 2">G-1-1-14</strain>
    </source>
</reference>
<evidence type="ECO:0000313" key="2">
    <source>
        <dbReference type="Proteomes" id="UP000574067"/>
    </source>
</evidence>
<dbReference type="PANTHER" id="PTHR37508">
    <property type="entry name" value="TRANSMEMBRANE PROTEIN"/>
    <property type="match status" value="1"/>
</dbReference>
<accession>A0A848F3N7</accession>
<organism evidence="1 2">
    <name type="scientific">Azohydromonas caseinilytica</name>
    <dbReference type="NCBI Taxonomy" id="2728836"/>
    <lineage>
        <taxon>Bacteria</taxon>
        <taxon>Pseudomonadati</taxon>
        <taxon>Pseudomonadota</taxon>
        <taxon>Betaproteobacteria</taxon>
        <taxon>Burkholderiales</taxon>
        <taxon>Sphaerotilaceae</taxon>
        <taxon>Azohydromonas</taxon>
    </lineage>
</organism>
<comment type="caution">
    <text evidence="1">The sequence shown here is derived from an EMBL/GenBank/DDBJ whole genome shotgun (WGS) entry which is preliminary data.</text>
</comment>
<dbReference type="EMBL" id="JABBFW010000003">
    <property type="protein sequence ID" value="NML14697.1"/>
    <property type="molecule type" value="Genomic_DNA"/>
</dbReference>